<evidence type="ECO:0000313" key="1">
    <source>
        <dbReference type="EMBL" id="KAI3750634.1"/>
    </source>
</evidence>
<reference evidence="1 2" key="2">
    <citation type="journal article" date="2022" name="Mol. Ecol. Resour.">
        <title>The genomes of chicory, endive, great burdock and yacon provide insights into Asteraceae paleo-polyploidization history and plant inulin production.</title>
        <authorList>
            <person name="Fan W."/>
            <person name="Wang S."/>
            <person name="Wang H."/>
            <person name="Wang A."/>
            <person name="Jiang F."/>
            <person name="Liu H."/>
            <person name="Zhao H."/>
            <person name="Xu D."/>
            <person name="Zhang Y."/>
        </authorList>
    </citation>
    <scope>NUCLEOTIDE SEQUENCE [LARGE SCALE GENOMIC DNA]</scope>
    <source>
        <strain evidence="2">cv. Punajuju</strain>
        <tissue evidence="1">Leaves</tissue>
    </source>
</reference>
<dbReference type="EMBL" id="CM042012">
    <property type="protein sequence ID" value="KAI3750634.1"/>
    <property type="molecule type" value="Genomic_DNA"/>
</dbReference>
<name>A0ACB9DVF6_CICIN</name>
<organism evidence="1 2">
    <name type="scientific">Cichorium intybus</name>
    <name type="common">Chicory</name>
    <dbReference type="NCBI Taxonomy" id="13427"/>
    <lineage>
        <taxon>Eukaryota</taxon>
        <taxon>Viridiplantae</taxon>
        <taxon>Streptophyta</taxon>
        <taxon>Embryophyta</taxon>
        <taxon>Tracheophyta</taxon>
        <taxon>Spermatophyta</taxon>
        <taxon>Magnoliopsida</taxon>
        <taxon>eudicotyledons</taxon>
        <taxon>Gunneridae</taxon>
        <taxon>Pentapetalae</taxon>
        <taxon>asterids</taxon>
        <taxon>campanulids</taxon>
        <taxon>Asterales</taxon>
        <taxon>Asteraceae</taxon>
        <taxon>Cichorioideae</taxon>
        <taxon>Cichorieae</taxon>
        <taxon>Cichoriinae</taxon>
        <taxon>Cichorium</taxon>
    </lineage>
</organism>
<comment type="caution">
    <text evidence="1">The sequence shown here is derived from an EMBL/GenBank/DDBJ whole genome shotgun (WGS) entry which is preliminary data.</text>
</comment>
<sequence length="795" mass="89614">MGSESMAEVTISKSSSSSGEKLFPPGFRFHPTDEELVLYYLKKKIRGQSLKLDIIGEIDVYKWEPEELPGEAKWNTGDRQWFFFTHRDRKYPNGGRSNRATARGYWKATGKDRVIKHNSRTVGLKKTLVYHQGRAPSGIRTDWVMHEYTMDEEELKRCKNVQEHYALCKIFKKSGPGPKNGEQYGAPFVEEEWSDNDNFLGVESLLMKNIDTLVNQPKLSSGTTVEPEIVPPLAIGSNHEPVVHPGSDVVQSTKEPSEITCVEEVPQPVVVNEDFLELDDLFGPQPAFQNSELPMLNDLQYVPFDEFHPYEFYTEFYTGPINPFKSQHSQPCNLDFGMEDSGIHLWTNNQNQATEDFTDTQRADVSISTPSGVNEKSGIPDSGVNQNQKIGEDDGTESWFSSALWAFVESVPTSPASASESTALMNNAFDRIPSFGRISDADGVVTVVTSRRYYRTEHDGFTCIGLGMRLASWVQLPNNAQKVFDEIPHTDAVCFSSVIVGLAQNSKPIEALSYFAEMRASGFESTDYSVSAAQRASAELAALEQCRMIHAHSFKKGSNADNNSMSSENNIPSYGIDLIVGCSIRDPIKSFENQDVRTALSLRWRRIMNVSQIVLPLILPGNDLHPKVKLKPNVNEGEIKAQCSEVEKKLMQSICNYEVPLHKYVAMMELEERNERLFYKLLIDNVEELLPVVYTPTVGEACQTYGSIFKRHSYSRGKILEVLKNWPERSIQVIGMGIPCLPITIDVGTNNQKLLDDEFYIGLKQKMTTGKEYYDLLEEFMFAVKQNYGEKVLVQ</sequence>
<keyword evidence="2" id="KW-1185">Reference proteome</keyword>
<accession>A0ACB9DVF6</accession>
<protein>
    <submittedName>
        <fullName evidence="1">Uncharacterized protein</fullName>
    </submittedName>
</protein>
<evidence type="ECO:0000313" key="2">
    <source>
        <dbReference type="Proteomes" id="UP001055811"/>
    </source>
</evidence>
<gene>
    <name evidence="1" type="ORF">L2E82_21341</name>
</gene>
<proteinExistence type="predicted"/>
<dbReference type="Proteomes" id="UP001055811">
    <property type="component" value="Linkage Group LG04"/>
</dbReference>
<reference evidence="2" key="1">
    <citation type="journal article" date="2022" name="Mol. Ecol. Resour.">
        <title>The genomes of chicory, endive, great burdock and yacon provide insights into Asteraceae palaeo-polyploidization history and plant inulin production.</title>
        <authorList>
            <person name="Fan W."/>
            <person name="Wang S."/>
            <person name="Wang H."/>
            <person name="Wang A."/>
            <person name="Jiang F."/>
            <person name="Liu H."/>
            <person name="Zhao H."/>
            <person name="Xu D."/>
            <person name="Zhang Y."/>
        </authorList>
    </citation>
    <scope>NUCLEOTIDE SEQUENCE [LARGE SCALE GENOMIC DNA]</scope>
    <source>
        <strain evidence="2">cv. Punajuju</strain>
    </source>
</reference>